<comment type="caution">
    <text evidence="5">The sequence shown here is derived from an EMBL/GenBank/DDBJ whole genome shotgun (WGS) entry which is preliminary data.</text>
</comment>
<dbReference type="Gene3D" id="1.10.10.10">
    <property type="entry name" value="Winged helix-like DNA-binding domain superfamily/Winged helix DNA-binding domain"/>
    <property type="match status" value="1"/>
</dbReference>
<dbReference type="GO" id="GO:0003677">
    <property type="term" value="F:DNA binding"/>
    <property type="evidence" value="ECO:0007669"/>
    <property type="project" value="UniProtKB-KW"/>
</dbReference>
<dbReference type="Proteomes" id="UP000244338">
    <property type="component" value="Unassembled WGS sequence"/>
</dbReference>
<proteinExistence type="predicted"/>
<name>A0A2R6XY80_9BACL</name>
<dbReference type="PROSITE" id="PS00894">
    <property type="entry name" value="HTH_DEOR_1"/>
    <property type="match status" value="1"/>
</dbReference>
<evidence type="ECO:0000256" key="1">
    <source>
        <dbReference type="ARBA" id="ARBA00023015"/>
    </source>
</evidence>
<keyword evidence="3" id="KW-0804">Transcription</keyword>
<gene>
    <name evidence="5" type="ORF">BSOLF_2275</name>
</gene>
<keyword evidence="1" id="KW-0805">Transcription regulation</keyword>
<organism evidence="5 6">
    <name type="scientific">Candidatus Carbonibacillus altaicus</name>
    <dbReference type="NCBI Taxonomy" id="2163959"/>
    <lineage>
        <taxon>Bacteria</taxon>
        <taxon>Bacillati</taxon>
        <taxon>Bacillota</taxon>
        <taxon>Bacilli</taxon>
        <taxon>Bacillales</taxon>
        <taxon>Candidatus Carbonibacillus</taxon>
    </lineage>
</organism>
<dbReference type="InterPro" id="IPR036390">
    <property type="entry name" value="WH_DNA-bd_sf"/>
</dbReference>
<feature type="domain" description="HTH deoR-type" evidence="4">
    <location>
        <begin position="3"/>
        <end position="58"/>
    </location>
</feature>
<dbReference type="InterPro" id="IPR008719">
    <property type="entry name" value="N2O_reductase_NosL"/>
</dbReference>
<dbReference type="AlphaFoldDB" id="A0A2R6XY80"/>
<keyword evidence="2" id="KW-0238">DNA-binding</keyword>
<dbReference type="PROSITE" id="PS51000">
    <property type="entry name" value="HTH_DEOR_2"/>
    <property type="match status" value="1"/>
</dbReference>
<dbReference type="PANTHER" id="PTHR41247:SF1">
    <property type="entry name" value="HTH-TYPE TRANSCRIPTIONAL REPRESSOR YCNK"/>
    <property type="match status" value="1"/>
</dbReference>
<dbReference type="Pfam" id="PF08220">
    <property type="entry name" value="HTH_DeoR"/>
    <property type="match status" value="1"/>
</dbReference>
<dbReference type="PANTHER" id="PTHR41247">
    <property type="entry name" value="HTH-TYPE TRANSCRIPTIONAL REPRESSOR YCNK"/>
    <property type="match status" value="1"/>
</dbReference>
<dbReference type="SUPFAM" id="SSF160387">
    <property type="entry name" value="NosL/MerB-like"/>
    <property type="match status" value="1"/>
</dbReference>
<dbReference type="InterPro" id="IPR001034">
    <property type="entry name" value="DeoR_HTH"/>
</dbReference>
<dbReference type="InterPro" id="IPR036388">
    <property type="entry name" value="WH-like_DNA-bd_sf"/>
</dbReference>
<evidence type="ECO:0000256" key="3">
    <source>
        <dbReference type="ARBA" id="ARBA00023163"/>
    </source>
</evidence>
<evidence type="ECO:0000313" key="5">
    <source>
        <dbReference type="EMBL" id="PTQ55376.1"/>
    </source>
</evidence>
<protein>
    <recommendedName>
        <fullName evidence="4">HTH deoR-type domain-containing protein</fullName>
    </recommendedName>
</protein>
<reference evidence="6" key="1">
    <citation type="journal article" date="2018" name="Sci. Rep.">
        <title>Lignite coal burning seam in the remote Altai Mountains harbors a hydrogen-driven thermophilic microbial community.</title>
        <authorList>
            <person name="Kadnikov V.V."/>
            <person name="Mardanov A.V."/>
            <person name="Ivasenko D.A."/>
            <person name="Antsiferov D.V."/>
            <person name="Beletsky A.V."/>
            <person name="Karnachuk O.V."/>
            <person name="Ravin N.V."/>
        </authorList>
    </citation>
    <scope>NUCLEOTIDE SEQUENCE [LARGE SCALE GENOMIC DNA]</scope>
</reference>
<dbReference type="SMART" id="SM00420">
    <property type="entry name" value="HTH_DEOR"/>
    <property type="match status" value="1"/>
</dbReference>
<dbReference type="InterPro" id="IPR018356">
    <property type="entry name" value="Tscrpt_reg_HTH_DeoR_CS"/>
</dbReference>
<dbReference type="GO" id="GO:0003700">
    <property type="term" value="F:DNA-binding transcription factor activity"/>
    <property type="evidence" value="ECO:0007669"/>
    <property type="project" value="InterPro"/>
</dbReference>
<dbReference type="EMBL" id="PEBX01000127">
    <property type="protein sequence ID" value="PTQ55376.1"/>
    <property type="molecule type" value="Genomic_DNA"/>
</dbReference>
<evidence type="ECO:0000259" key="4">
    <source>
        <dbReference type="PROSITE" id="PS51000"/>
    </source>
</evidence>
<sequence>MLPHERLQHIREKLLKEKHLKISALSKEFGVSEMTIHRDIKKLLAEGIAEKTFGGVRLTPEKTEQSKQKNGERCILCEKTVDPKLAYRLILKDGTIETACCAHCGLIRHKQIEKEVSDALVHDFLLHTTGSTTTMTFVVGSLLPTLCCQPQILAFQDSSIAERFTQGFQGKKLSFLEALDFFQYADHSSHDLRHMPSTRHPHHLNG</sequence>
<dbReference type="SUPFAM" id="SSF46785">
    <property type="entry name" value="Winged helix' DNA-binding domain"/>
    <property type="match status" value="1"/>
</dbReference>
<accession>A0A2R6XY80</accession>
<evidence type="ECO:0000256" key="2">
    <source>
        <dbReference type="ARBA" id="ARBA00023125"/>
    </source>
</evidence>
<evidence type="ECO:0000313" key="6">
    <source>
        <dbReference type="Proteomes" id="UP000244338"/>
    </source>
</evidence>